<dbReference type="PANTHER" id="PTHR12040">
    <property type="entry name" value="ANTI-SILENCING PROTEIN 1"/>
    <property type="match status" value="1"/>
</dbReference>
<dbReference type="Pfam" id="PF04729">
    <property type="entry name" value="ASF1_hist_chap"/>
    <property type="match status" value="1"/>
</dbReference>
<dbReference type="Proteomes" id="UP000031512">
    <property type="component" value="Chromosome 1"/>
</dbReference>
<comment type="subcellular location">
    <subcellularLocation>
        <location evidence="1">Nucleus</location>
    </subcellularLocation>
</comment>
<dbReference type="GO" id="GO:0042393">
    <property type="term" value="F:histone binding"/>
    <property type="evidence" value="ECO:0007669"/>
    <property type="project" value="TreeGrafter"/>
</dbReference>
<dbReference type="SUPFAM" id="SSF101546">
    <property type="entry name" value="ASF1-like"/>
    <property type="match status" value="1"/>
</dbReference>
<keyword evidence="6" id="KW-0539">Nucleus</keyword>
<accession>L0AW98</accession>
<evidence type="ECO:0000256" key="5">
    <source>
        <dbReference type="ARBA" id="ARBA00023186"/>
    </source>
</evidence>
<proteinExistence type="inferred from homology"/>
<protein>
    <submittedName>
        <fullName evidence="7">Chromatin assembly protein, putative</fullName>
    </submittedName>
</protein>
<dbReference type="RefSeq" id="XP_004829533.1">
    <property type="nucleotide sequence ID" value="XM_004829476.1"/>
</dbReference>
<keyword evidence="8" id="KW-1185">Reference proteome</keyword>
<evidence type="ECO:0000256" key="2">
    <source>
        <dbReference type="ARBA" id="ARBA00006051"/>
    </source>
</evidence>
<keyword evidence="3" id="KW-0805">Transcription regulation</keyword>
<evidence type="ECO:0000313" key="7">
    <source>
        <dbReference type="EMBL" id="AFZ79867.1"/>
    </source>
</evidence>
<evidence type="ECO:0000256" key="4">
    <source>
        <dbReference type="ARBA" id="ARBA00023163"/>
    </source>
</evidence>
<sequence>MALINVTNIKVGNNFAPIQSPLVFQIEFECLEDLKNDVEWKIIYVTSDGSGYEKDSLQEAMDYLKSDNQGEIVLDAGESTRLRSGKFSV</sequence>
<dbReference type="PANTHER" id="PTHR12040:SF0">
    <property type="entry name" value="HISTONE CHAPERONE ASF1"/>
    <property type="match status" value="1"/>
</dbReference>
<keyword evidence="5" id="KW-0143">Chaperone</keyword>
<keyword evidence="4" id="KW-0804">Transcription</keyword>
<dbReference type="AlphaFoldDB" id="L0AW98"/>
<organism evidence="7 8">
    <name type="scientific">Theileria equi strain WA</name>
    <dbReference type="NCBI Taxonomy" id="1537102"/>
    <lineage>
        <taxon>Eukaryota</taxon>
        <taxon>Sar</taxon>
        <taxon>Alveolata</taxon>
        <taxon>Apicomplexa</taxon>
        <taxon>Aconoidasida</taxon>
        <taxon>Piroplasmida</taxon>
        <taxon>Theileriidae</taxon>
        <taxon>Theileria</taxon>
    </lineage>
</organism>
<dbReference type="GO" id="GO:0005634">
    <property type="term" value="C:nucleus"/>
    <property type="evidence" value="ECO:0007669"/>
    <property type="project" value="UniProtKB-SubCell"/>
</dbReference>
<name>L0AW98_THEEQ</name>
<dbReference type="InterPro" id="IPR006818">
    <property type="entry name" value="ASF1-like"/>
</dbReference>
<reference evidence="7 8" key="1">
    <citation type="journal article" date="2012" name="BMC Genomics">
        <title>Comparative genomic analysis and phylogenetic position of Theileria equi.</title>
        <authorList>
            <person name="Kappmeyer L.S."/>
            <person name="Thiagarajan M."/>
            <person name="Herndon D.R."/>
            <person name="Ramsay J.D."/>
            <person name="Caler E."/>
            <person name="Djikeng A."/>
            <person name="Gillespie J.J."/>
            <person name="Lau A.O."/>
            <person name="Roalson E.H."/>
            <person name="Silva J.C."/>
            <person name="Silva M.G."/>
            <person name="Suarez C.E."/>
            <person name="Ueti M.W."/>
            <person name="Nene V.M."/>
            <person name="Mealey R.H."/>
            <person name="Knowles D.P."/>
            <person name="Brayton K.A."/>
        </authorList>
    </citation>
    <scope>NUCLEOTIDE SEQUENCE [LARGE SCALE GENOMIC DNA]</scope>
    <source>
        <strain evidence="7 8">WA</strain>
    </source>
</reference>
<dbReference type="KEGG" id="beq:BEWA_027160"/>
<evidence type="ECO:0000256" key="3">
    <source>
        <dbReference type="ARBA" id="ARBA00023015"/>
    </source>
</evidence>
<comment type="similarity">
    <text evidence="2">Belongs to the ASF1 family.</text>
</comment>
<dbReference type="STRING" id="1537102.L0AW98"/>
<evidence type="ECO:0000313" key="8">
    <source>
        <dbReference type="Proteomes" id="UP000031512"/>
    </source>
</evidence>
<dbReference type="GO" id="GO:0006335">
    <property type="term" value="P:DNA replication-dependent chromatin assembly"/>
    <property type="evidence" value="ECO:0007669"/>
    <property type="project" value="TreeGrafter"/>
</dbReference>
<dbReference type="GO" id="GO:0000785">
    <property type="term" value="C:chromatin"/>
    <property type="evidence" value="ECO:0007669"/>
    <property type="project" value="TreeGrafter"/>
</dbReference>
<dbReference type="EMBL" id="CP001669">
    <property type="protein sequence ID" value="AFZ79867.1"/>
    <property type="molecule type" value="Genomic_DNA"/>
</dbReference>
<evidence type="ECO:0000256" key="1">
    <source>
        <dbReference type="ARBA" id="ARBA00004123"/>
    </source>
</evidence>
<gene>
    <name evidence="7" type="ORF">BEWA_027160</name>
</gene>
<dbReference type="InterPro" id="IPR036747">
    <property type="entry name" value="ASF1-like_sf"/>
</dbReference>
<dbReference type="GeneID" id="15803775"/>
<dbReference type="Gene3D" id="2.60.40.1490">
    <property type="entry name" value="Histone chaperone ASF1-like"/>
    <property type="match status" value="1"/>
</dbReference>
<dbReference type="OrthoDB" id="29755at2759"/>
<evidence type="ECO:0000256" key="6">
    <source>
        <dbReference type="ARBA" id="ARBA00023242"/>
    </source>
</evidence>
<dbReference type="VEuPathDB" id="PiroplasmaDB:BEWA_027160"/>